<evidence type="ECO:0008006" key="3">
    <source>
        <dbReference type="Google" id="ProtNLM"/>
    </source>
</evidence>
<accession>A0A9N9WUI6</accession>
<protein>
    <recommendedName>
        <fullName evidence="3">Ubiquitin-like domain-containing protein</fullName>
    </recommendedName>
</protein>
<evidence type="ECO:0000313" key="2">
    <source>
        <dbReference type="Proteomes" id="UP001153620"/>
    </source>
</evidence>
<dbReference type="Proteomes" id="UP001153620">
    <property type="component" value="Chromosome 3"/>
</dbReference>
<proteinExistence type="predicted"/>
<reference evidence="1" key="2">
    <citation type="submission" date="2022-10" db="EMBL/GenBank/DDBJ databases">
        <authorList>
            <consortium name="ENA_rothamsted_submissions"/>
            <consortium name="culmorum"/>
            <person name="King R."/>
        </authorList>
    </citation>
    <scope>NUCLEOTIDE SEQUENCE</scope>
</reference>
<name>A0A9N9WUI6_9DIPT</name>
<reference evidence="1" key="1">
    <citation type="submission" date="2022-01" db="EMBL/GenBank/DDBJ databases">
        <authorList>
            <person name="King R."/>
        </authorList>
    </citation>
    <scope>NUCLEOTIDE SEQUENCE</scope>
</reference>
<evidence type="ECO:0000313" key="1">
    <source>
        <dbReference type="EMBL" id="CAG9809735.1"/>
    </source>
</evidence>
<organism evidence="1 2">
    <name type="scientific">Chironomus riparius</name>
    <dbReference type="NCBI Taxonomy" id="315576"/>
    <lineage>
        <taxon>Eukaryota</taxon>
        <taxon>Metazoa</taxon>
        <taxon>Ecdysozoa</taxon>
        <taxon>Arthropoda</taxon>
        <taxon>Hexapoda</taxon>
        <taxon>Insecta</taxon>
        <taxon>Pterygota</taxon>
        <taxon>Neoptera</taxon>
        <taxon>Endopterygota</taxon>
        <taxon>Diptera</taxon>
        <taxon>Nematocera</taxon>
        <taxon>Chironomoidea</taxon>
        <taxon>Chironomidae</taxon>
        <taxon>Chironominae</taxon>
        <taxon>Chironomus</taxon>
    </lineage>
</organism>
<dbReference type="AlphaFoldDB" id="A0A9N9WUI6"/>
<dbReference type="EMBL" id="OU895879">
    <property type="protein sequence ID" value="CAG9809735.1"/>
    <property type="molecule type" value="Genomic_DNA"/>
</dbReference>
<keyword evidence="2" id="KW-1185">Reference proteome</keyword>
<gene>
    <name evidence="1" type="ORF">CHIRRI_LOCUS12555</name>
</gene>
<sequence length="106" mass="12025">MSEQPKKNKESAAIRFTLFIGGPDGKLRVFRTQSSIPLMKLRKRVAKIVKAKNDDLLIFHNNHELSLKSSDGTPTTPQTFGLSENNYLTIYRKTDLFVTKRASTLN</sequence>